<feature type="region of interest" description="Disordered" evidence="11">
    <location>
        <begin position="292"/>
        <end position="321"/>
    </location>
</feature>
<evidence type="ECO:0000313" key="14">
    <source>
        <dbReference type="EMBL" id="KAI5440919.1"/>
    </source>
</evidence>
<feature type="compositionally biased region" description="Polar residues" evidence="11">
    <location>
        <begin position="429"/>
        <end position="441"/>
    </location>
</feature>
<reference evidence="14 15" key="1">
    <citation type="journal article" date="2022" name="Nat. Genet.">
        <title>Improved pea reference genome and pan-genome highlight genomic features and evolutionary characteristics.</title>
        <authorList>
            <person name="Yang T."/>
            <person name="Liu R."/>
            <person name="Luo Y."/>
            <person name="Hu S."/>
            <person name="Wang D."/>
            <person name="Wang C."/>
            <person name="Pandey M.K."/>
            <person name="Ge S."/>
            <person name="Xu Q."/>
            <person name="Li N."/>
            <person name="Li G."/>
            <person name="Huang Y."/>
            <person name="Saxena R.K."/>
            <person name="Ji Y."/>
            <person name="Li M."/>
            <person name="Yan X."/>
            <person name="He Y."/>
            <person name="Liu Y."/>
            <person name="Wang X."/>
            <person name="Xiang C."/>
            <person name="Varshney R.K."/>
            <person name="Ding H."/>
            <person name="Gao S."/>
            <person name="Zong X."/>
        </authorList>
    </citation>
    <scope>NUCLEOTIDE SEQUENCE [LARGE SCALE GENOMIC DNA]</scope>
    <source>
        <strain evidence="14 15">cv. Zhongwan 6</strain>
    </source>
</reference>
<evidence type="ECO:0000256" key="10">
    <source>
        <dbReference type="PROSITE-ProRule" id="PRU00470"/>
    </source>
</evidence>
<dbReference type="Gene3D" id="4.10.1100.10">
    <property type="entry name" value="Transcription factor, SBP-box domain"/>
    <property type="match status" value="1"/>
</dbReference>
<dbReference type="FunFam" id="4.10.1100.10:FF:000001">
    <property type="entry name" value="Squamosa promoter-binding-like protein 14"/>
    <property type="match status" value="1"/>
</dbReference>
<keyword evidence="12" id="KW-1133">Transmembrane helix</keyword>
<dbReference type="GO" id="GO:0008270">
    <property type="term" value="F:zinc ion binding"/>
    <property type="evidence" value="ECO:0007669"/>
    <property type="project" value="UniProtKB-KW"/>
</dbReference>
<feature type="compositionally biased region" description="Basic residues" evidence="11">
    <location>
        <begin position="202"/>
        <end position="212"/>
    </location>
</feature>
<keyword evidence="9" id="KW-0539">Nucleus</keyword>
<evidence type="ECO:0000313" key="15">
    <source>
        <dbReference type="Proteomes" id="UP001058974"/>
    </source>
</evidence>
<evidence type="ECO:0000256" key="8">
    <source>
        <dbReference type="ARBA" id="ARBA00023163"/>
    </source>
</evidence>
<keyword evidence="8" id="KW-0804">Transcription</keyword>
<evidence type="ECO:0000256" key="11">
    <source>
        <dbReference type="SAM" id="MobiDB-lite"/>
    </source>
</evidence>
<proteinExistence type="predicted"/>
<dbReference type="PROSITE" id="PS51141">
    <property type="entry name" value="ZF_SBP"/>
    <property type="match status" value="1"/>
</dbReference>
<dbReference type="GO" id="GO:0003677">
    <property type="term" value="F:DNA binding"/>
    <property type="evidence" value="ECO:0007669"/>
    <property type="project" value="UniProtKB-KW"/>
</dbReference>
<dbReference type="EMBL" id="JAMSHJ010000001">
    <property type="protein sequence ID" value="KAI5440919.1"/>
    <property type="molecule type" value="Genomic_DNA"/>
</dbReference>
<evidence type="ECO:0000256" key="5">
    <source>
        <dbReference type="ARBA" id="ARBA00022833"/>
    </source>
</evidence>
<evidence type="ECO:0000256" key="2">
    <source>
        <dbReference type="ARBA" id="ARBA00004202"/>
    </source>
</evidence>
<dbReference type="OrthoDB" id="514967at2759"/>
<keyword evidence="12" id="KW-0472">Membrane</keyword>
<evidence type="ECO:0000256" key="7">
    <source>
        <dbReference type="ARBA" id="ARBA00023125"/>
    </source>
</evidence>
<keyword evidence="3" id="KW-0479">Metal-binding</keyword>
<gene>
    <name evidence="14" type="ORF">KIW84_010402</name>
</gene>
<dbReference type="Gramene" id="Psat01G0040200-T1">
    <property type="protein sequence ID" value="KAI5440919.1"/>
    <property type="gene ID" value="KIW84_010402"/>
</dbReference>
<dbReference type="Pfam" id="PF26102">
    <property type="entry name" value="Ig_SPL7"/>
    <property type="match status" value="1"/>
</dbReference>
<feature type="domain" description="SBP-type" evidence="13">
    <location>
        <begin position="135"/>
        <end position="212"/>
    </location>
</feature>
<feature type="compositionally biased region" description="Low complexity" evidence="11">
    <location>
        <begin position="442"/>
        <end position="463"/>
    </location>
</feature>
<dbReference type="GO" id="GO:0005886">
    <property type="term" value="C:plasma membrane"/>
    <property type="evidence" value="ECO:0007669"/>
    <property type="project" value="UniProtKB-SubCell"/>
</dbReference>
<feature type="region of interest" description="Disordered" evidence="11">
    <location>
        <begin position="415"/>
        <end position="464"/>
    </location>
</feature>
<dbReference type="InterPro" id="IPR036770">
    <property type="entry name" value="Ankyrin_rpt-contain_sf"/>
</dbReference>
<evidence type="ECO:0000256" key="1">
    <source>
        <dbReference type="ARBA" id="ARBA00004123"/>
    </source>
</evidence>
<comment type="caution">
    <text evidence="14">The sequence shown here is derived from an EMBL/GenBank/DDBJ whole genome shotgun (WGS) entry which is preliminary data.</text>
</comment>
<keyword evidence="4 10" id="KW-0863">Zinc-finger</keyword>
<dbReference type="AlphaFoldDB" id="A0A9D5BE09"/>
<feature type="transmembrane region" description="Helical" evidence="12">
    <location>
        <begin position="977"/>
        <end position="999"/>
    </location>
</feature>
<keyword evidence="15" id="KW-1185">Reference proteome</keyword>
<dbReference type="SUPFAM" id="SSF48403">
    <property type="entry name" value="Ankyrin repeat"/>
    <property type="match status" value="1"/>
</dbReference>
<evidence type="ECO:0000256" key="12">
    <source>
        <dbReference type="SAM" id="Phobius"/>
    </source>
</evidence>
<keyword evidence="6" id="KW-0805">Transcription regulation</keyword>
<feature type="compositionally biased region" description="Polar residues" evidence="11">
    <location>
        <begin position="294"/>
        <end position="306"/>
    </location>
</feature>
<dbReference type="Pfam" id="PF03110">
    <property type="entry name" value="SBP"/>
    <property type="match status" value="1"/>
</dbReference>
<name>A0A9D5BE09_PEA</name>
<evidence type="ECO:0000256" key="4">
    <source>
        <dbReference type="ARBA" id="ARBA00022771"/>
    </source>
</evidence>
<comment type="subcellular location">
    <subcellularLocation>
        <location evidence="2">Cell membrane</location>
        <topology evidence="2">Peripheral membrane protein</topology>
    </subcellularLocation>
    <subcellularLocation>
        <location evidence="1">Nucleus</location>
    </subcellularLocation>
</comment>
<dbReference type="InterPro" id="IPR044817">
    <property type="entry name" value="SBP-like"/>
</dbReference>
<dbReference type="PANTHER" id="PTHR31251">
    <property type="entry name" value="SQUAMOSA PROMOTER-BINDING-LIKE PROTEIN 4"/>
    <property type="match status" value="1"/>
</dbReference>
<keyword evidence="5" id="KW-0862">Zinc</keyword>
<feature type="region of interest" description="Disordered" evidence="11">
    <location>
        <begin position="202"/>
        <end position="228"/>
    </location>
</feature>
<dbReference type="Gene3D" id="1.25.40.20">
    <property type="entry name" value="Ankyrin repeat-containing domain"/>
    <property type="match status" value="1"/>
</dbReference>
<accession>A0A9D5BE09</accession>
<dbReference type="Proteomes" id="UP001058974">
    <property type="component" value="Chromosome 1"/>
</dbReference>
<dbReference type="GO" id="GO:0005634">
    <property type="term" value="C:nucleus"/>
    <property type="evidence" value="ECO:0007669"/>
    <property type="project" value="UniProtKB-SubCell"/>
</dbReference>
<protein>
    <recommendedName>
        <fullName evidence="13">SBP-type domain-containing protein</fullName>
    </recommendedName>
</protein>
<keyword evidence="7" id="KW-0238">DNA-binding</keyword>
<evidence type="ECO:0000259" key="13">
    <source>
        <dbReference type="PROSITE" id="PS51141"/>
    </source>
</evidence>
<evidence type="ECO:0000256" key="9">
    <source>
        <dbReference type="ARBA" id="ARBA00023242"/>
    </source>
</evidence>
<organism evidence="14 15">
    <name type="scientific">Pisum sativum</name>
    <name type="common">Garden pea</name>
    <name type="synonym">Lathyrus oleraceus</name>
    <dbReference type="NCBI Taxonomy" id="3888"/>
    <lineage>
        <taxon>Eukaryota</taxon>
        <taxon>Viridiplantae</taxon>
        <taxon>Streptophyta</taxon>
        <taxon>Embryophyta</taxon>
        <taxon>Tracheophyta</taxon>
        <taxon>Spermatophyta</taxon>
        <taxon>Magnoliopsida</taxon>
        <taxon>eudicotyledons</taxon>
        <taxon>Gunneridae</taxon>
        <taxon>Pentapetalae</taxon>
        <taxon>rosids</taxon>
        <taxon>fabids</taxon>
        <taxon>Fabales</taxon>
        <taxon>Fabaceae</taxon>
        <taxon>Papilionoideae</taxon>
        <taxon>50 kb inversion clade</taxon>
        <taxon>NPAAA clade</taxon>
        <taxon>Hologalegina</taxon>
        <taxon>IRL clade</taxon>
        <taxon>Fabeae</taxon>
        <taxon>Lathyrus</taxon>
    </lineage>
</organism>
<evidence type="ECO:0000256" key="3">
    <source>
        <dbReference type="ARBA" id="ARBA00022723"/>
    </source>
</evidence>
<dbReference type="InterPro" id="IPR036893">
    <property type="entry name" value="SBP_sf"/>
</dbReference>
<evidence type="ECO:0000256" key="6">
    <source>
        <dbReference type="ARBA" id="ARBA00023015"/>
    </source>
</evidence>
<dbReference type="PANTHER" id="PTHR31251:SF86">
    <property type="entry name" value="SQUAMOSA PROMOTER-BINDING-LIKE PROTEIN 1"/>
    <property type="match status" value="1"/>
</dbReference>
<keyword evidence="12" id="KW-0812">Transmembrane</keyword>
<dbReference type="InterPro" id="IPR004333">
    <property type="entry name" value="SBP_dom"/>
</dbReference>
<sequence length="1022" mass="112728">MDAKFKGENQFLYEPVVPEMKGGVGSGSSKWDLNDWRWDGDLFTAKQLNSVPTDCRNRQLFPVDPEIPENVNNLASGEGSRELEKRRRGYFDEGLEMNDDFGSLNLNLGGQVYPIMEGEEKSGKKTKITVTTSNRAVCQVEDCRADLSNSKDYHRRHKVCDVHSKASKALVGNVMQRFCQQCSRFHVLQEFDEGKRSCRRRLAGHNKRRRKTHPDGAVVNGGSPSEERGSNYLLTSVLRILSNMHSNDADRMGNSDVLSRLLGNLTSLTGAVNGRNIASLLEGSQDLVKAGTSGAAQNVPNTNSIDSEPPRPSESSLKTSNNLIHQDPPDSRLQCATIPSNHTAQKCIPSSSVGVGCLKSPLEPRSKGMLPSHGSLPPRPVAVETTAGRNGLINIDLNNVYDDVQDYIENPGNSRLHVASGVGSHDRPSSVQYESLKSSPPQTSRNSDSTSSQSPSTSSGEGQSRTDRIVFKLFGKDPNDFPVVLRSQILSWLSHSPTEIESHIRPGCIILTICLRLENSAWDELCYNLGSSLRKLLAASNDSLWRTGLIYTRVKNSVAILYNAQVVLDVPLRLGSPDNCQILCVKPLAVSANADVKFSVKGLNLFLSSARLLCALEGKYLVEERCHDLIDGADAATGHHELQNLSFSCHIPNMTGRGFIEVEDNSLSSCSFPFIVAEPEICSEICNLETVIEAAETADDIQIKAKLMEEKTRAMNFIQEMGWLLHRIRVKFRLGPAAPVQDRFHFNRYTWLVGFSMDHDWCAVMKKLLDTIFEGEVDTGEHTSPELALLNMGLLHKAVKRNCRPMVELLLNFVQIKASDGGDSKEMQVNKSPDRFLFRPDAVGPAGVTPLHVAASMSGYETVLDALTDDPGMVGIEAWKSAKDNTGLTPSDYASLKGHYSYIQLVQRKTSKRNQTQHVLDIPGTVDGNTKKQLDGHKSSKVSSFNTENIARMANHCGLCQQKLAYSGNRGMRRALVYRPAMLSMVAIAAVCVCVALLFKSSPRVYYVFQPFSWESLEYGSM</sequence>
<dbReference type="SUPFAM" id="SSF103612">
    <property type="entry name" value="SBT domain"/>
    <property type="match status" value="1"/>
</dbReference>